<evidence type="ECO:0000313" key="2">
    <source>
        <dbReference type="Proteomes" id="UP001283361"/>
    </source>
</evidence>
<reference evidence="1" key="1">
    <citation type="journal article" date="2023" name="G3 (Bethesda)">
        <title>A reference genome for the long-term kleptoplast-retaining sea slug Elysia crispata morphotype clarki.</title>
        <authorList>
            <person name="Eastman K.E."/>
            <person name="Pendleton A.L."/>
            <person name="Shaikh M.A."/>
            <person name="Suttiyut T."/>
            <person name="Ogas R."/>
            <person name="Tomko P."/>
            <person name="Gavelis G."/>
            <person name="Widhalm J.R."/>
            <person name="Wisecaver J.H."/>
        </authorList>
    </citation>
    <scope>NUCLEOTIDE SEQUENCE</scope>
    <source>
        <strain evidence="1">ECLA1</strain>
    </source>
</reference>
<accession>A0AAE1CIT3</accession>
<comment type="caution">
    <text evidence="1">The sequence shown here is derived from an EMBL/GenBank/DDBJ whole genome shotgun (WGS) entry which is preliminary data.</text>
</comment>
<proteinExistence type="predicted"/>
<organism evidence="1 2">
    <name type="scientific">Elysia crispata</name>
    <name type="common">lettuce slug</name>
    <dbReference type="NCBI Taxonomy" id="231223"/>
    <lineage>
        <taxon>Eukaryota</taxon>
        <taxon>Metazoa</taxon>
        <taxon>Spiralia</taxon>
        <taxon>Lophotrochozoa</taxon>
        <taxon>Mollusca</taxon>
        <taxon>Gastropoda</taxon>
        <taxon>Heterobranchia</taxon>
        <taxon>Euthyneura</taxon>
        <taxon>Panpulmonata</taxon>
        <taxon>Sacoglossa</taxon>
        <taxon>Placobranchoidea</taxon>
        <taxon>Plakobranchidae</taxon>
        <taxon>Elysia</taxon>
    </lineage>
</organism>
<keyword evidence="2" id="KW-1185">Reference proteome</keyword>
<evidence type="ECO:0000313" key="1">
    <source>
        <dbReference type="EMBL" id="KAK3697053.1"/>
    </source>
</evidence>
<dbReference type="EMBL" id="JAWDGP010008025">
    <property type="protein sequence ID" value="KAK3697053.1"/>
    <property type="molecule type" value="Genomic_DNA"/>
</dbReference>
<name>A0AAE1CIT3_9GAST</name>
<dbReference type="Proteomes" id="UP001283361">
    <property type="component" value="Unassembled WGS sequence"/>
</dbReference>
<sequence length="86" mass="10031">MSTTSINWRTSDLLVTFPQPLEVGGPQTFLSHVHNLYKSTLTYRGGEHQTKRGRGLETKRSRVIRPIEVVDMTQESQRSFERFFDF</sequence>
<dbReference type="AlphaFoldDB" id="A0AAE1CIT3"/>
<gene>
    <name evidence="1" type="ORF">RRG08_042063</name>
</gene>
<protein>
    <submittedName>
        <fullName evidence="1">Uncharacterized protein</fullName>
    </submittedName>
</protein>